<comment type="similarity">
    <text evidence="2">Belongs to the TMEM45 family.</text>
</comment>
<dbReference type="InterPro" id="IPR006904">
    <property type="entry name" value="DUF716"/>
</dbReference>
<feature type="transmembrane region" description="Helical" evidence="6">
    <location>
        <begin position="217"/>
        <end position="242"/>
    </location>
</feature>
<organism evidence="7">
    <name type="scientific">Rhipicephalus appendiculatus</name>
    <name type="common">Brown ear tick</name>
    <dbReference type="NCBI Taxonomy" id="34631"/>
    <lineage>
        <taxon>Eukaryota</taxon>
        <taxon>Metazoa</taxon>
        <taxon>Ecdysozoa</taxon>
        <taxon>Arthropoda</taxon>
        <taxon>Chelicerata</taxon>
        <taxon>Arachnida</taxon>
        <taxon>Acari</taxon>
        <taxon>Parasitiformes</taxon>
        <taxon>Ixodida</taxon>
        <taxon>Ixodoidea</taxon>
        <taxon>Ixodidae</taxon>
        <taxon>Rhipicephalinae</taxon>
        <taxon>Rhipicephalus</taxon>
        <taxon>Rhipicephalus</taxon>
    </lineage>
</organism>
<feature type="transmembrane region" description="Helical" evidence="6">
    <location>
        <begin position="145"/>
        <end position="167"/>
    </location>
</feature>
<dbReference type="Pfam" id="PF04819">
    <property type="entry name" value="DUF716"/>
    <property type="match status" value="1"/>
</dbReference>
<dbReference type="InterPro" id="IPR042127">
    <property type="entry name" value="TMEM45"/>
</dbReference>
<keyword evidence="4 6" id="KW-1133">Transmembrane helix</keyword>
<evidence type="ECO:0000313" key="7">
    <source>
        <dbReference type="EMBL" id="JAP84923.1"/>
    </source>
</evidence>
<feature type="transmembrane region" description="Helical" evidence="6">
    <location>
        <begin position="6"/>
        <end position="26"/>
    </location>
</feature>
<reference evidence="7" key="1">
    <citation type="journal article" date="2016" name="Ticks Tick Borne Dis.">
        <title>De novo assembly and annotation of the salivary gland transcriptome of Rhipicephalus appendiculatus male and female ticks during blood feeding.</title>
        <authorList>
            <person name="de Castro M.H."/>
            <person name="de Klerk D."/>
            <person name="Pienaar R."/>
            <person name="Latif A.A."/>
            <person name="Rees D.J."/>
            <person name="Mans B.J."/>
        </authorList>
    </citation>
    <scope>NUCLEOTIDE SEQUENCE</scope>
    <source>
        <tissue evidence="7">Salivary glands</tissue>
    </source>
</reference>
<evidence type="ECO:0000256" key="4">
    <source>
        <dbReference type="ARBA" id="ARBA00022989"/>
    </source>
</evidence>
<sequence length="273" mass="30639">MGTFIGHAIPGTFLFIFGTWWTFAVWRNYIRSKQNKQRYVCRCSYAVPCLPRKFSIEGIFKIVACSFGIASEARAMSGLGGPDDVAITQHKSMYAFYLLNGIVDVLYNAGFPLPPHTDYVALLLAVTSEGLLFHFHVHGRAHLDVMVHTLLVYTIAAVVVCIIAEMCRPRSVLASLGRAYFCLLQATWMWQVAFILYDPVPGHEPWDVHSHMDMMLAASVFAWHMMGVLVYVGVLGAVAWAVNRVFGRFCHDVVSGDVEEVDDLREAIVKRDM</sequence>
<dbReference type="PANTHER" id="PTHR16007:SF15">
    <property type="entry name" value="TRANSMEMBRANE PROTEIN 45B"/>
    <property type="match status" value="1"/>
</dbReference>
<proteinExistence type="inferred from homology"/>
<name>A0A131Z0G3_RHIAP</name>
<keyword evidence="5 6" id="KW-0472">Membrane</keyword>
<evidence type="ECO:0000256" key="1">
    <source>
        <dbReference type="ARBA" id="ARBA00004141"/>
    </source>
</evidence>
<accession>A0A131Z0G3</accession>
<comment type="subcellular location">
    <subcellularLocation>
        <location evidence="1">Membrane</location>
        <topology evidence="1">Multi-pass membrane protein</topology>
    </subcellularLocation>
</comment>
<evidence type="ECO:0000256" key="2">
    <source>
        <dbReference type="ARBA" id="ARBA00006948"/>
    </source>
</evidence>
<dbReference type="GO" id="GO:0016020">
    <property type="term" value="C:membrane"/>
    <property type="evidence" value="ECO:0007669"/>
    <property type="project" value="UniProtKB-SubCell"/>
</dbReference>
<dbReference type="AlphaFoldDB" id="A0A131Z0G3"/>
<evidence type="ECO:0000256" key="3">
    <source>
        <dbReference type="ARBA" id="ARBA00022692"/>
    </source>
</evidence>
<dbReference type="EMBL" id="GEDV01003634">
    <property type="protein sequence ID" value="JAP84923.1"/>
    <property type="molecule type" value="Transcribed_RNA"/>
</dbReference>
<evidence type="ECO:0000256" key="5">
    <source>
        <dbReference type="ARBA" id="ARBA00023136"/>
    </source>
</evidence>
<evidence type="ECO:0000256" key="6">
    <source>
        <dbReference type="SAM" id="Phobius"/>
    </source>
</evidence>
<keyword evidence="3 6" id="KW-0812">Transmembrane</keyword>
<protein>
    <submittedName>
        <fullName evidence="7">Dermal papilla derived protein</fullName>
    </submittedName>
</protein>
<dbReference type="PANTHER" id="PTHR16007">
    <property type="entry name" value="EPIDIDYMAL MEMBRANE PROTEIN E9-RELATED"/>
    <property type="match status" value="1"/>
</dbReference>
<feature type="transmembrane region" description="Helical" evidence="6">
    <location>
        <begin position="179"/>
        <end position="197"/>
    </location>
</feature>